<feature type="compositionally biased region" description="Low complexity" evidence="1">
    <location>
        <begin position="275"/>
        <end position="289"/>
    </location>
</feature>
<proteinExistence type="predicted"/>
<name>A0A2L0ESQ2_SORCE</name>
<dbReference type="EMBL" id="CP012673">
    <property type="protein sequence ID" value="AUX42331.1"/>
    <property type="molecule type" value="Genomic_DNA"/>
</dbReference>
<dbReference type="Proteomes" id="UP000238348">
    <property type="component" value="Chromosome"/>
</dbReference>
<keyword evidence="2" id="KW-0472">Membrane</keyword>
<feature type="region of interest" description="Disordered" evidence="1">
    <location>
        <begin position="214"/>
        <end position="299"/>
    </location>
</feature>
<protein>
    <recommendedName>
        <fullName evidence="6">Secreted protein</fullName>
    </recommendedName>
</protein>
<evidence type="ECO:0000256" key="2">
    <source>
        <dbReference type="SAM" id="Phobius"/>
    </source>
</evidence>
<keyword evidence="3" id="KW-0732">Signal</keyword>
<feature type="compositionally biased region" description="Gly residues" evidence="1">
    <location>
        <begin position="290"/>
        <end position="299"/>
    </location>
</feature>
<feature type="chain" id="PRO_5014642774" description="Secreted protein" evidence="3">
    <location>
        <begin position="23"/>
        <end position="344"/>
    </location>
</feature>
<reference evidence="4 5" key="1">
    <citation type="submission" date="2015-09" db="EMBL/GenBank/DDBJ databases">
        <title>Sorangium comparison.</title>
        <authorList>
            <person name="Zaburannyi N."/>
            <person name="Bunk B."/>
            <person name="Overmann J."/>
            <person name="Mueller R."/>
        </authorList>
    </citation>
    <scope>NUCLEOTIDE SEQUENCE [LARGE SCALE GENOMIC DNA]</scope>
    <source>
        <strain evidence="4 5">So ce26</strain>
    </source>
</reference>
<evidence type="ECO:0000256" key="1">
    <source>
        <dbReference type="SAM" id="MobiDB-lite"/>
    </source>
</evidence>
<feature type="compositionally biased region" description="Gly residues" evidence="1">
    <location>
        <begin position="257"/>
        <end position="274"/>
    </location>
</feature>
<organism evidence="4 5">
    <name type="scientific">Sorangium cellulosum</name>
    <name type="common">Polyangium cellulosum</name>
    <dbReference type="NCBI Taxonomy" id="56"/>
    <lineage>
        <taxon>Bacteria</taxon>
        <taxon>Pseudomonadati</taxon>
        <taxon>Myxococcota</taxon>
        <taxon>Polyangia</taxon>
        <taxon>Polyangiales</taxon>
        <taxon>Polyangiaceae</taxon>
        <taxon>Sorangium</taxon>
    </lineage>
</organism>
<keyword evidence="2" id="KW-0812">Transmembrane</keyword>
<feature type="signal peptide" evidence="3">
    <location>
        <begin position="1"/>
        <end position="22"/>
    </location>
</feature>
<keyword evidence="2" id="KW-1133">Transmembrane helix</keyword>
<dbReference type="AlphaFoldDB" id="A0A2L0ESQ2"/>
<gene>
    <name evidence="4" type="ORF">SOCE26_037610</name>
</gene>
<evidence type="ECO:0000256" key="3">
    <source>
        <dbReference type="SAM" id="SignalP"/>
    </source>
</evidence>
<evidence type="ECO:0000313" key="5">
    <source>
        <dbReference type="Proteomes" id="UP000238348"/>
    </source>
</evidence>
<evidence type="ECO:0008006" key="6">
    <source>
        <dbReference type="Google" id="ProtNLM"/>
    </source>
</evidence>
<evidence type="ECO:0000313" key="4">
    <source>
        <dbReference type="EMBL" id="AUX42331.1"/>
    </source>
</evidence>
<sequence length="344" mass="34875">MGIKAILPVLAAASLCAEVAHAAPSHAICGDLGPTLGVGLSNFSAAGDWPMTAAQEAGVDWNFLYLYVLAGFPDHAGGLGQALLKLRDQYAPSVSMGWHASNFRVGQYPEVVSGFYSSMGDWDVLVGENFHLSTDESTWWEPLDEELVSANLSWLQTVTSSAKVPMIAWQQPIGTTDYHFFDGNRTLLERFAAAGLGGVMFELLGSGDPDDFRATGELGAVPPSQSTAGGTAAELRARQSAYSESQLAWPAGSPCAQGGGSSNGGTTGNGGPTGSSGSMGSSGPATGNPGSPGVGAPAGGVENGRIVGVGCQMQAGAGGTSGMLAIGLGALAAGLLRKRRAPRG</sequence>
<feature type="transmembrane region" description="Helical" evidence="2">
    <location>
        <begin position="315"/>
        <end position="336"/>
    </location>
</feature>
<accession>A0A2L0ESQ2</accession>